<dbReference type="InterPro" id="IPR036291">
    <property type="entry name" value="NAD(P)-bd_dom_sf"/>
</dbReference>
<dbReference type="Proteomes" id="UP000003751">
    <property type="component" value="Unassembled WGS sequence"/>
</dbReference>
<name>E7QVB7_HALPU</name>
<evidence type="ECO:0000313" key="5">
    <source>
        <dbReference type="Proteomes" id="UP000003751"/>
    </source>
</evidence>
<dbReference type="EMBL" id="FRAN01000005">
    <property type="protein sequence ID" value="SHL22318.1"/>
    <property type="molecule type" value="Genomic_DNA"/>
</dbReference>
<organism evidence="3 5">
    <name type="scientific">Haladaptatus paucihalophilus DX253</name>
    <dbReference type="NCBI Taxonomy" id="797209"/>
    <lineage>
        <taxon>Archaea</taxon>
        <taxon>Methanobacteriati</taxon>
        <taxon>Methanobacteriota</taxon>
        <taxon>Stenosarchaea group</taxon>
        <taxon>Halobacteria</taxon>
        <taxon>Halobacteriales</taxon>
        <taxon>Haladaptataceae</taxon>
        <taxon>Haladaptatus</taxon>
    </lineage>
</organism>
<dbReference type="eggNOG" id="arCOG01259">
    <property type="taxonomic scope" value="Archaea"/>
</dbReference>
<evidence type="ECO:0000313" key="3">
    <source>
        <dbReference type="EMBL" id="EFW91635.1"/>
    </source>
</evidence>
<evidence type="ECO:0000313" key="6">
    <source>
        <dbReference type="Proteomes" id="UP000184203"/>
    </source>
</evidence>
<dbReference type="RefSeq" id="WP_007980723.1">
    <property type="nucleotide sequence ID" value="NZ_AEMG01000013.1"/>
</dbReference>
<dbReference type="OrthoDB" id="281764at2157"/>
<sequence>MDLGLDGKRAYVMAASSGLGRAVATELVREGATVVISSRDETRLRTAAESIREEVECDDAIEWVVCDLTDEESVRTATETAIDRLGGLDVLVTNHGGPSTDPFSETSLSAFDEAYRGILRSTILTCEIALPALRDGGGAITNLVAASALEPSASGALGNVFRPGIYGLSKVLAEEFGADDVRVNCVSPRGVMSDRIRYKLSELAEREGTSETAAKERRTDELPLSDLGTPESFARAVAYISSPAAAYITGASLPVDGGWHRHAF</sequence>
<dbReference type="PATRIC" id="fig|797209.4.peg.2714"/>
<dbReference type="InterPro" id="IPR050259">
    <property type="entry name" value="SDR"/>
</dbReference>
<dbReference type="EMBL" id="AEMG01000013">
    <property type="protein sequence ID" value="EFW91635.1"/>
    <property type="molecule type" value="Genomic_DNA"/>
</dbReference>
<evidence type="ECO:0000313" key="4">
    <source>
        <dbReference type="EMBL" id="SHL22318.1"/>
    </source>
</evidence>
<dbReference type="PRINTS" id="PR00081">
    <property type="entry name" value="GDHRDH"/>
</dbReference>
<dbReference type="Pfam" id="PF13561">
    <property type="entry name" value="adh_short_C2"/>
    <property type="match status" value="1"/>
</dbReference>
<dbReference type="PANTHER" id="PTHR42879">
    <property type="entry name" value="3-OXOACYL-(ACYL-CARRIER-PROTEIN) REDUCTASE"/>
    <property type="match status" value="1"/>
</dbReference>
<dbReference type="PANTHER" id="PTHR42879:SF6">
    <property type="entry name" value="NADPH-DEPENDENT REDUCTASE BACG"/>
    <property type="match status" value="1"/>
</dbReference>
<reference evidence="4" key="2">
    <citation type="submission" date="2016-11" db="EMBL/GenBank/DDBJ databases">
        <authorList>
            <person name="Jaros S."/>
            <person name="Januszkiewicz K."/>
            <person name="Wedrychowicz H."/>
        </authorList>
    </citation>
    <scope>NUCLEOTIDE SEQUENCE [LARGE SCALE GENOMIC DNA]</scope>
    <source>
        <strain evidence="4">DX253</strain>
    </source>
</reference>
<reference evidence="3 5" key="1">
    <citation type="journal article" date="2014" name="ISME J.">
        <title>Trehalose/2-sulfotrehalose biosynthesis and glycine-betaine uptake are widely spread mechanisms for osmoadaptation in the Halobacteriales.</title>
        <authorList>
            <person name="Youssef N.H."/>
            <person name="Savage-Ashlock K.N."/>
            <person name="McCully A.L."/>
            <person name="Luedtke B."/>
            <person name="Shaw E.I."/>
            <person name="Hoff W.D."/>
            <person name="Elshahed M.S."/>
        </authorList>
    </citation>
    <scope>NUCLEOTIDE SEQUENCE [LARGE SCALE GENOMIC DNA]</scope>
    <source>
        <strain evidence="3 5">DX253</strain>
    </source>
</reference>
<dbReference type="AlphaFoldDB" id="E7QVB7"/>
<dbReference type="Gene3D" id="3.40.50.720">
    <property type="entry name" value="NAD(P)-binding Rossmann-like Domain"/>
    <property type="match status" value="1"/>
</dbReference>
<protein>
    <submittedName>
        <fullName evidence="4">3-oxoacyl-[acyl-carrier protein] reductase</fullName>
    </submittedName>
    <submittedName>
        <fullName evidence="3">Short-chain dehydrogenase/reductase SDR</fullName>
    </submittedName>
</protein>
<dbReference type="Proteomes" id="UP000184203">
    <property type="component" value="Unassembled WGS sequence"/>
</dbReference>
<evidence type="ECO:0000256" key="2">
    <source>
        <dbReference type="SAM" id="MobiDB-lite"/>
    </source>
</evidence>
<evidence type="ECO:0000256" key="1">
    <source>
        <dbReference type="ARBA" id="ARBA00006484"/>
    </source>
</evidence>
<proteinExistence type="inferred from homology"/>
<dbReference type="InterPro" id="IPR002347">
    <property type="entry name" value="SDR_fam"/>
</dbReference>
<dbReference type="SUPFAM" id="SSF51735">
    <property type="entry name" value="NAD(P)-binding Rossmann-fold domains"/>
    <property type="match status" value="1"/>
</dbReference>
<feature type="region of interest" description="Disordered" evidence="2">
    <location>
        <begin position="207"/>
        <end position="226"/>
    </location>
</feature>
<dbReference type="STRING" id="797209.GCA_000376445_03736"/>
<reference evidence="6" key="3">
    <citation type="submission" date="2016-11" db="EMBL/GenBank/DDBJ databases">
        <authorList>
            <person name="Varghese N."/>
            <person name="Submissions S."/>
        </authorList>
    </citation>
    <scope>NUCLEOTIDE SEQUENCE [LARGE SCALE GENOMIC DNA]</scope>
    <source>
        <strain evidence="6">DX253</strain>
    </source>
</reference>
<keyword evidence="6" id="KW-1185">Reference proteome</keyword>
<gene>
    <name evidence="4" type="ORF">SAMN05444342_3328</name>
    <name evidence="3" type="ORF">ZOD2009_13766</name>
</gene>
<accession>E7QVB7</accession>
<comment type="similarity">
    <text evidence="1">Belongs to the short-chain dehydrogenases/reductases (SDR) family.</text>
</comment>
<feature type="compositionally biased region" description="Basic and acidic residues" evidence="2">
    <location>
        <begin position="207"/>
        <end position="221"/>
    </location>
</feature>